<dbReference type="GO" id="GO:0003677">
    <property type="term" value="F:DNA binding"/>
    <property type="evidence" value="ECO:0007669"/>
    <property type="project" value="UniProtKB-KW"/>
</dbReference>
<organism evidence="3 4">
    <name type="scientific">Desulfoscipio geothermicus DSM 3669</name>
    <dbReference type="NCBI Taxonomy" id="1121426"/>
    <lineage>
        <taxon>Bacteria</taxon>
        <taxon>Bacillati</taxon>
        <taxon>Bacillota</taxon>
        <taxon>Clostridia</taxon>
        <taxon>Eubacteriales</taxon>
        <taxon>Desulfallaceae</taxon>
        <taxon>Desulfoscipio</taxon>
    </lineage>
</organism>
<gene>
    <name evidence="3" type="ORF">SAMN05660706_14223</name>
</gene>
<evidence type="ECO:0000259" key="2">
    <source>
        <dbReference type="PROSITE" id="PS50943"/>
    </source>
</evidence>
<dbReference type="CDD" id="cd00093">
    <property type="entry name" value="HTH_XRE"/>
    <property type="match status" value="1"/>
</dbReference>
<dbReference type="SUPFAM" id="SSF47413">
    <property type="entry name" value="lambda repressor-like DNA-binding domains"/>
    <property type="match status" value="1"/>
</dbReference>
<dbReference type="Gene3D" id="1.10.260.40">
    <property type="entry name" value="lambda repressor-like DNA-binding domains"/>
    <property type="match status" value="1"/>
</dbReference>
<protein>
    <submittedName>
        <fullName evidence="3">Putative transcriptional regulator</fullName>
    </submittedName>
</protein>
<reference evidence="4" key="1">
    <citation type="submission" date="2016-10" db="EMBL/GenBank/DDBJ databases">
        <authorList>
            <person name="Varghese N."/>
            <person name="Submissions S."/>
        </authorList>
    </citation>
    <scope>NUCLEOTIDE SEQUENCE [LARGE SCALE GENOMIC DNA]</scope>
    <source>
        <strain evidence="4">DSM 3669</strain>
    </source>
</reference>
<evidence type="ECO:0000313" key="3">
    <source>
        <dbReference type="EMBL" id="SFR16872.1"/>
    </source>
</evidence>
<keyword evidence="1" id="KW-0238">DNA-binding</keyword>
<dbReference type="InterPro" id="IPR001387">
    <property type="entry name" value="Cro/C1-type_HTH"/>
</dbReference>
<keyword evidence="4" id="KW-1185">Reference proteome</keyword>
<accession>A0A1I6EHB1</accession>
<evidence type="ECO:0000256" key="1">
    <source>
        <dbReference type="ARBA" id="ARBA00023125"/>
    </source>
</evidence>
<feature type="domain" description="HTH cro/C1-type" evidence="2">
    <location>
        <begin position="16"/>
        <end position="70"/>
    </location>
</feature>
<sequence>MAKYITGDVMAVRNRLKSIRHQHEMNQKEFAQYLGLSAWSYNRYEKQVIQPSLEVALAIAERLKQPVEEIFYRESSE</sequence>
<dbReference type="AlphaFoldDB" id="A0A1I6EHB1"/>
<proteinExistence type="predicted"/>
<dbReference type="EMBL" id="FOYM01000042">
    <property type="protein sequence ID" value="SFR16872.1"/>
    <property type="molecule type" value="Genomic_DNA"/>
</dbReference>
<dbReference type="Pfam" id="PF01381">
    <property type="entry name" value="HTH_3"/>
    <property type="match status" value="1"/>
</dbReference>
<dbReference type="Proteomes" id="UP000199584">
    <property type="component" value="Unassembled WGS sequence"/>
</dbReference>
<evidence type="ECO:0000313" key="4">
    <source>
        <dbReference type="Proteomes" id="UP000199584"/>
    </source>
</evidence>
<dbReference type="SMART" id="SM00530">
    <property type="entry name" value="HTH_XRE"/>
    <property type="match status" value="1"/>
</dbReference>
<name>A0A1I6EHB1_9FIRM</name>
<dbReference type="PANTHER" id="PTHR46558:SF11">
    <property type="entry name" value="HTH-TYPE TRANSCRIPTIONAL REGULATOR XRE"/>
    <property type="match status" value="1"/>
</dbReference>
<dbReference type="InterPro" id="IPR010982">
    <property type="entry name" value="Lambda_DNA-bd_dom_sf"/>
</dbReference>
<dbReference type="PROSITE" id="PS50943">
    <property type="entry name" value="HTH_CROC1"/>
    <property type="match status" value="1"/>
</dbReference>
<dbReference type="PANTHER" id="PTHR46558">
    <property type="entry name" value="TRACRIPTIONAL REGULATORY PROTEIN-RELATED-RELATED"/>
    <property type="match status" value="1"/>
</dbReference>